<organism evidence="2">
    <name type="scientific">marine metagenome</name>
    <dbReference type="NCBI Taxonomy" id="408172"/>
    <lineage>
        <taxon>unclassified sequences</taxon>
        <taxon>metagenomes</taxon>
        <taxon>ecological metagenomes</taxon>
    </lineage>
</organism>
<accession>A0A382IA65</accession>
<gene>
    <name evidence="2" type="ORF">METZ01_LOCUS249488</name>
</gene>
<proteinExistence type="predicted"/>
<feature type="non-terminal residue" evidence="2">
    <location>
        <position position="108"/>
    </location>
</feature>
<keyword evidence="1" id="KW-0812">Transmembrane</keyword>
<dbReference type="EMBL" id="UINC01066191">
    <property type="protein sequence ID" value="SVB96634.1"/>
    <property type="molecule type" value="Genomic_DNA"/>
</dbReference>
<evidence type="ECO:0000313" key="2">
    <source>
        <dbReference type="EMBL" id="SVB96634.1"/>
    </source>
</evidence>
<keyword evidence="1" id="KW-1133">Transmembrane helix</keyword>
<keyword evidence="1" id="KW-0472">Membrane</keyword>
<dbReference type="AlphaFoldDB" id="A0A382IA65"/>
<protein>
    <submittedName>
        <fullName evidence="2">Uncharacterized protein</fullName>
    </submittedName>
</protein>
<reference evidence="2" key="1">
    <citation type="submission" date="2018-05" db="EMBL/GenBank/DDBJ databases">
        <authorList>
            <person name="Lanie J.A."/>
            <person name="Ng W.-L."/>
            <person name="Kazmierczak K.M."/>
            <person name="Andrzejewski T.M."/>
            <person name="Davidsen T.M."/>
            <person name="Wayne K.J."/>
            <person name="Tettelin H."/>
            <person name="Glass J.I."/>
            <person name="Rusch D."/>
            <person name="Podicherti R."/>
            <person name="Tsui H.-C.T."/>
            <person name="Winkler M.E."/>
        </authorList>
    </citation>
    <scope>NUCLEOTIDE SEQUENCE</scope>
</reference>
<feature type="transmembrane region" description="Helical" evidence="1">
    <location>
        <begin position="12"/>
        <end position="31"/>
    </location>
</feature>
<sequence length="108" mass="11340">MKNEIGRKLTSLTLMTIMFAGGLTIAAPTMFPDTDAQASQKLFVSTTTLQGNAILEIKVSDSSLSALDQALSAPFVTVNGAQAPVMVQAVDGNWYAYVADLSQVVAAE</sequence>
<evidence type="ECO:0000256" key="1">
    <source>
        <dbReference type="SAM" id="Phobius"/>
    </source>
</evidence>
<name>A0A382IA65_9ZZZZ</name>